<gene>
    <name evidence="3" type="ORF">S03H2_28914</name>
</gene>
<feature type="domain" description="PpiC" evidence="2">
    <location>
        <begin position="144"/>
        <end position="239"/>
    </location>
</feature>
<evidence type="ECO:0000259" key="2">
    <source>
        <dbReference type="PROSITE" id="PS50198"/>
    </source>
</evidence>
<dbReference type="PROSITE" id="PS50198">
    <property type="entry name" value="PPIC_PPIASE_2"/>
    <property type="match status" value="2"/>
</dbReference>
<feature type="non-terminal residue" evidence="3">
    <location>
        <position position="298"/>
    </location>
</feature>
<dbReference type="GO" id="GO:0003755">
    <property type="term" value="F:peptidyl-prolyl cis-trans isomerase activity"/>
    <property type="evidence" value="ECO:0007669"/>
    <property type="project" value="InterPro"/>
</dbReference>
<dbReference type="Pfam" id="PF13616">
    <property type="entry name" value="Rotamase_3"/>
    <property type="match status" value="1"/>
</dbReference>
<feature type="transmembrane region" description="Helical" evidence="1">
    <location>
        <begin position="12"/>
        <end position="34"/>
    </location>
</feature>
<dbReference type="SUPFAM" id="SSF109998">
    <property type="entry name" value="Triger factor/SurA peptide-binding domain-like"/>
    <property type="match status" value="1"/>
</dbReference>
<keyword evidence="1" id="KW-1133">Transmembrane helix</keyword>
<keyword evidence="1" id="KW-0812">Transmembrane</keyword>
<evidence type="ECO:0000256" key="1">
    <source>
        <dbReference type="SAM" id="Phobius"/>
    </source>
</evidence>
<dbReference type="EMBL" id="BARU01017427">
    <property type="protein sequence ID" value="GAH60058.1"/>
    <property type="molecule type" value="Genomic_DNA"/>
</dbReference>
<dbReference type="InterPro" id="IPR027304">
    <property type="entry name" value="Trigger_fact/SurA_dom_sf"/>
</dbReference>
<proteinExistence type="predicted"/>
<dbReference type="SUPFAM" id="SSF54534">
    <property type="entry name" value="FKBP-like"/>
    <property type="match status" value="2"/>
</dbReference>
<dbReference type="AlphaFoldDB" id="X1IR96"/>
<keyword evidence="1" id="KW-0472">Membrane</keyword>
<dbReference type="Pfam" id="PF13623">
    <property type="entry name" value="SurA_N_2"/>
    <property type="match status" value="1"/>
</dbReference>
<dbReference type="Pfam" id="PF00639">
    <property type="entry name" value="Rotamase"/>
    <property type="match status" value="1"/>
</dbReference>
<dbReference type="InterPro" id="IPR023058">
    <property type="entry name" value="PPIase_PpiC_CS"/>
</dbReference>
<organism evidence="3">
    <name type="scientific">marine sediment metagenome</name>
    <dbReference type="NCBI Taxonomy" id="412755"/>
    <lineage>
        <taxon>unclassified sequences</taxon>
        <taxon>metagenomes</taxon>
        <taxon>ecological metagenomes</taxon>
    </lineage>
</organism>
<reference evidence="3" key="1">
    <citation type="journal article" date="2014" name="Front. Microbiol.">
        <title>High frequency of phylogenetically diverse reductive dehalogenase-homologous genes in deep subseafloor sedimentary metagenomes.</title>
        <authorList>
            <person name="Kawai M."/>
            <person name="Futagami T."/>
            <person name="Toyoda A."/>
            <person name="Takaki Y."/>
            <person name="Nishi S."/>
            <person name="Hori S."/>
            <person name="Arai W."/>
            <person name="Tsubouchi T."/>
            <person name="Morono Y."/>
            <person name="Uchiyama I."/>
            <person name="Ito T."/>
            <person name="Fujiyama A."/>
            <person name="Inagaki F."/>
            <person name="Takami H."/>
        </authorList>
    </citation>
    <scope>NUCLEOTIDE SEQUENCE</scope>
    <source>
        <strain evidence="3">Expedition CK06-06</strain>
    </source>
</reference>
<dbReference type="InterPro" id="IPR050245">
    <property type="entry name" value="PrsA_foldase"/>
</dbReference>
<dbReference type="InterPro" id="IPR046357">
    <property type="entry name" value="PPIase_dom_sf"/>
</dbReference>
<dbReference type="InterPro" id="IPR000297">
    <property type="entry name" value="PPIase_PpiC"/>
</dbReference>
<sequence>LSKWQRQARMRHIIIIAVAIFLAGILGYVGYGYYNSEIKPFHEIVIEVNDTSFNMDYYVKTLDAYTKGMEPSRLYYMPDIITNQIVQDELIRQGANSLGIEVTDKEIDKEIEENELPKDRIYCDIVAVGLLGEKLQEYFDSELPDTMEQAHVQVMLVESQEMADAIMAKIESNGNFTALVDEFSCNPQIEGDLGWLPRELMPNPLIGEVAFSLEPGETSKTYDQSATKNIGYWLIEVTDTGEEKGIQARAMLLGSEQEALEIKSKIDKDEDFAVLAKEYSQHGSKDDGGELGWLKQGD</sequence>
<comment type="caution">
    <text evidence="3">The sequence shown here is derived from an EMBL/GenBank/DDBJ whole genome shotgun (WGS) entry which is preliminary data.</text>
</comment>
<dbReference type="Gene3D" id="3.10.50.40">
    <property type="match status" value="2"/>
</dbReference>
<dbReference type="PANTHER" id="PTHR47245:SF2">
    <property type="entry name" value="PEPTIDYL-PROLYL CIS-TRANS ISOMERASE HP_0175-RELATED"/>
    <property type="match status" value="1"/>
</dbReference>
<feature type="domain" description="PpiC" evidence="2">
    <location>
        <begin position="243"/>
        <end position="298"/>
    </location>
</feature>
<accession>X1IR96</accession>
<protein>
    <recommendedName>
        <fullName evidence="2">PpiC domain-containing protein</fullName>
    </recommendedName>
</protein>
<dbReference type="PANTHER" id="PTHR47245">
    <property type="entry name" value="PEPTIDYLPROLYL ISOMERASE"/>
    <property type="match status" value="1"/>
</dbReference>
<dbReference type="PROSITE" id="PS01096">
    <property type="entry name" value="PPIC_PPIASE_1"/>
    <property type="match status" value="1"/>
</dbReference>
<name>X1IR96_9ZZZZ</name>
<evidence type="ECO:0000313" key="3">
    <source>
        <dbReference type="EMBL" id="GAH60058.1"/>
    </source>
</evidence>
<feature type="non-terminal residue" evidence="3">
    <location>
        <position position="1"/>
    </location>
</feature>